<protein>
    <submittedName>
        <fullName evidence="5">AMP-binding protein</fullName>
    </submittedName>
</protein>
<dbReference type="PANTHER" id="PTHR43201:SF5">
    <property type="entry name" value="MEDIUM-CHAIN ACYL-COA LIGASE ACSF2, MITOCHONDRIAL"/>
    <property type="match status" value="1"/>
</dbReference>
<evidence type="ECO:0000259" key="4">
    <source>
        <dbReference type="Pfam" id="PF13193"/>
    </source>
</evidence>
<dbReference type="SUPFAM" id="SSF56801">
    <property type="entry name" value="Acetyl-CoA synthetase-like"/>
    <property type="match status" value="1"/>
</dbReference>
<keyword evidence="6" id="KW-1185">Reference proteome</keyword>
<keyword evidence="2" id="KW-0436">Ligase</keyword>
<dbReference type="PANTHER" id="PTHR43201">
    <property type="entry name" value="ACYL-COA SYNTHETASE"/>
    <property type="match status" value="1"/>
</dbReference>
<dbReference type="EMBL" id="CP113797">
    <property type="protein sequence ID" value="WAL62066.1"/>
    <property type="molecule type" value="Genomic_DNA"/>
</dbReference>
<accession>A0A9E8ZNY1</accession>
<dbReference type="InterPro" id="IPR000873">
    <property type="entry name" value="AMP-dep_synth/lig_dom"/>
</dbReference>
<organism evidence="5 6">
    <name type="scientific">Thermocoleostomius sinensis A174</name>
    <dbReference type="NCBI Taxonomy" id="2016057"/>
    <lineage>
        <taxon>Bacteria</taxon>
        <taxon>Bacillati</taxon>
        <taxon>Cyanobacteriota</taxon>
        <taxon>Cyanophyceae</taxon>
        <taxon>Oculatellales</taxon>
        <taxon>Oculatellaceae</taxon>
        <taxon>Thermocoleostomius</taxon>
    </lineage>
</organism>
<dbReference type="InterPro" id="IPR025110">
    <property type="entry name" value="AMP-bd_C"/>
</dbReference>
<dbReference type="AlphaFoldDB" id="A0A9E8ZNY1"/>
<feature type="domain" description="AMP-binding enzyme C-terminal" evidence="4">
    <location>
        <begin position="426"/>
        <end position="504"/>
    </location>
</feature>
<name>A0A9E8ZNY1_9CYAN</name>
<dbReference type="Pfam" id="PF00501">
    <property type="entry name" value="AMP-binding"/>
    <property type="match status" value="1"/>
</dbReference>
<dbReference type="RefSeq" id="WP_268612157.1">
    <property type="nucleotide sequence ID" value="NZ_CP113797.1"/>
</dbReference>
<proteinExistence type="inferred from homology"/>
<dbReference type="PROSITE" id="PS00455">
    <property type="entry name" value="AMP_BINDING"/>
    <property type="match status" value="1"/>
</dbReference>
<dbReference type="InterPro" id="IPR045851">
    <property type="entry name" value="AMP-bd_C_sf"/>
</dbReference>
<evidence type="ECO:0000313" key="5">
    <source>
        <dbReference type="EMBL" id="WAL62066.1"/>
    </source>
</evidence>
<sequence>MTLIADEFIQQAQQRPHHAAICIRSSRSTQTCSYGALLTAAQQVAGAIRHHCCHPSPLVGLWLTNRLEFLEIFLGVALAGGVALVFDPQWSIDILQQVCQESLDWLFVDATLEAKLATAIDSLPCAETIMVPAGQGAVQRGNYVDWRHSWRQELFTASPISSVCSDTDPFYIGFTSGTTGTPKGVVRSHRSWVQSFAASRVEFGITKNDRLLIPGSLIHSLSLYAVLEGLNAGATVTVLPKFSAKTVLDGLHTDAITTLVAVPTLLKTITKAAQTQTKIYPSLQRVIAGGSKLDTTLRSELPIVFPKAEILEYLGASELSFITVASSHNPVPPQSVGRPFHGVALSIQRTDGSGEAAIGEMGWISVKSAMLCSGYWQAETSSGFRIVNGWATVGDWGWRDADGYLYLVGREQDMVITSGLNVYPLEVEKALQGLPEVEEAVVWGLADADRGQVLCAAIRWAPDWSDRPLTRLQLQQRLQPQLPASKFPRHVITVDQFPLTTSGKINRVALKETLARITGSLEVQD</sequence>
<evidence type="ECO:0000256" key="1">
    <source>
        <dbReference type="ARBA" id="ARBA00006432"/>
    </source>
</evidence>
<dbReference type="KEGG" id="tsin:OXH18_08800"/>
<evidence type="ECO:0000313" key="6">
    <source>
        <dbReference type="Proteomes" id="UP001163152"/>
    </source>
</evidence>
<dbReference type="InterPro" id="IPR042099">
    <property type="entry name" value="ANL_N_sf"/>
</dbReference>
<dbReference type="Gene3D" id="3.30.300.30">
    <property type="match status" value="1"/>
</dbReference>
<reference evidence="5" key="1">
    <citation type="submission" date="2022-12" db="EMBL/GenBank/DDBJ databases">
        <title>Polyphasic identification of a Novel Hot-Spring Cyanobacterium Ocullathermofonsia sinensis gen nov. sp. nov. and Genomic Insights on its Adaptations to the Thermal Habitat.</title>
        <authorList>
            <person name="Daroch M."/>
            <person name="Tang J."/>
            <person name="Jiang Y."/>
        </authorList>
    </citation>
    <scope>NUCLEOTIDE SEQUENCE</scope>
    <source>
        <strain evidence="5">PKUAC-SCTA174</strain>
    </source>
</reference>
<gene>
    <name evidence="5" type="ORF">OXH18_08800</name>
</gene>
<dbReference type="GO" id="GO:0006631">
    <property type="term" value="P:fatty acid metabolic process"/>
    <property type="evidence" value="ECO:0007669"/>
    <property type="project" value="TreeGrafter"/>
</dbReference>
<dbReference type="Proteomes" id="UP001163152">
    <property type="component" value="Chromosome"/>
</dbReference>
<dbReference type="Pfam" id="PF13193">
    <property type="entry name" value="AMP-binding_C"/>
    <property type="match status" value="1"/>
</dbReference>
<evidence type="ECO:0000259" key="3">
    <source>
        <dbReference type="Pfam" id="PF00501"/>
    </source>
</evidence>
<feature type="domain" description="AMP-dependent synthetase/ligase" evidence="3">
    <location>
        <begin position="10"/>
        <end position="376"/>
    </location>
</feature>
<comment type="similarity">
    <text evidence="1">Belongs to the ATP-dependent AMP-binding enzyme family.</text>
</comment>
<dbReference type="InterPro" id="IPR020845">
    <property type="entry name" value="AMP-binding_CS"/>
</dbReference>
<evidence type="ECO:0000256" key="2">
    <source>
        <dbReference type="ARBA" id="ARBA00022598"/>
    </source>
</evidence>
<dbReference type="GO" id="GO:0031956">
    <property type="term" value="F:medium-chain fatty acid-CoA ligase activity"/>
    <property type="evidence" value="ECO:0007669"/>
    <property type="project" value="TreeGrafter"/>
</dbReference>
<dbReference type="Gene3D" id="3.40.50.12780">
    <property type="entry name" value="N-terminal domain of ligase-like"/>
    <property type="match status" value="1"/>
</dbReference>